<dbReference type="Pfam" id="PF12697">
    <property type="entry name" value="Abhydrolase_6"/>
    <property type="match status" value="1"/>
</dbReference>
<name>A0A852RI73_9ACTN</name>
<evidence type="ECO:0000259" key="2">
    <source>
        <dbReference type="Pfam" id="PF12697"/>
    </source>
</evidence>
<dbReference type="InterPro" id="IPR050228">
    <property type="entry name" value="Carboxylesterase_BioH"/>
</dbReference>
<evidence type="ECO:0000256" key="1">
    <source>
        <dbReference type="SAM" id="MobiDB-lite"/>
    </source>
</evidence>
<protein>
    <submittedName>
        <fullName evidence="3">Pimeloyl-ACP methyl ester carboxylesterase</fullName>
    </submittedName>
</protein>
<dbReference type="GO" id="GO:0003824">
    <property type="term" value="F:catalytic activity"/>
    <property type="evidence" value="ECO:0007669"/>
    <property type="project" value="UniProtKB-ARBA"/>
</dbReference>
<reference evidence="3 4" key="1">
    <citation type="submission" date="2020-07" db="EMBL/GenBank/DDBJ databases">
        <title>Sequencing the genomes of 1000 actinobacteria strains.</title>
        <authorList>
            <person name="Klenk H.-P."/>
        </authorList>
    </citation>
    <scope>NUCLEOTIDE SEQUENCE [LARGE SCALE GENOMIC DNA]</scope>
    <source>
        <strain evidence="3 4">DSM 19082</strain>
    </source>
</reference>
<accession>A0A852RI73</accession>
<dbReference type="AlphaFoldDB" id="A0A852RI73"/>
<evidence type="ECO:0000313" key="4">
    <source>
        <dbReference type="Proteomes" id="UP000582231"/>
    </source>
</evidence>
<evidence type="ECO:0000313" key="3">
    <source>
        <dbReference type="EMBL" id="NYD33201.1"/>
    </source>
</evidence>
<feature type="domain" description="AB hydrolase-1" evidence="2">
    <location>
        <begin position="29"/>
        <end position="264"/>
    </location>
</feature>
<dbReference type="InterPro" id="IPR000073">
    <property type="entry name" value="AB_hydrolase_1"/>
</dbReference>
<feature type="region of interest" description="Disordered" evidence="1">
    <location>
        <begin position="1"/>
        <end position="22"/>
    </location>
</feature>
<dbReference type="EMBL" id="JACCBF010000001">
    <property type="protein sequence ID" value="NYD33201.1"/>
    <property type="molecule type" value="Genomic_DNA"/>
</dbReference>
<sequence length="284" mass="29479">MSDHFSIETSAGTLSGRSAGPRNRPRGLVVALHGGTYDSAYYDTGAGSLLETGAALGLCVVALDRPGYGSAAGIAPEHTSFAGQTAVLLEAVGKIAAEVGPEQGVVLVGHSIGGMIALQVAAEHPSGLRGVEVSGIGVTWRPGMLEMWSSFVGDAPSVLVPDAPHAEVMFGPAGTYDAAARALDAELIRPLPMPELADVVRWTAAFPEVAARIDVPVSVTFPEHDNIWTTDDDARASTRALFTGAAQVDVALLRTAGHCGELHHAARGYVLRQLAAVEDWLRAS</sequence>
<dbReference type="PANTHER" id="PTHR43194:SF2">
    <property type="entry name" value="PEROXISOMAL MEMBRANE PROTEIN LPX1"/>
    <property type="match status" value="1"/>
</dbReference>
<comment type="caution">
    <text evidence="3">The sequence shown here is derived from an EMBL/GenBank/DDBJ whole genome shotgun (WGS) entry which is preliminary data.</text>
</comment>
<keyword evidence="4" id="KW-1185">Reference proteome</keyword>
<dbReference type="PANTHER" id="PTHR43194">
    <property type="entry name" value="HYDROLASE ALPHA/BETA FOLD FAMILY"/>
    <property type="match status" value="1"/>
</dbReference>
<organism evidence="3 4">
    <name type="scientific">Nocardioides kongjuensis</name>
    <dbReference type="NCBI Taxonomy" id="349522"/>
    <lineage>
        <taxon>Bacteria</taxon>
        <taxon>Bacillati</taxon>
        <taxon>Actinomycetota</taxon>
        <taxon>Actinomycetes</taxon>
        <taxon>Propionibacteriales</taxon>
        <taxon>Nocardioidaceae</taxon>
        <taxon>Nocardioides</taxon>
    </lineage>
</organism>
<dbReference type="SUPFAM" id="SSF53474">
    <property type="entry name" value="alpha/beta-Hydrolases"/>
    <property type="match status" value="1"/>
</dbReference>
<proteinExistence type="predicted"/>
<feature type="compositionally biased region" description="Polar residues" evidence="1">
    <location>
        <begin position="7"/>
        <end position="16"/>
    </location>
</feature>
<gene>
    <name evidence="3" type="ORF">BJ958_004747</name>
</gene>
<dbReference type="RefSeq" id="WP_179729285.1">
    <property type="nucleotide sequence ID" value="NZ_BAABEF010000001.1"/>
</dbReference>
<dbReference type="Gene3D" id="3.40.50.1820">
    <property type="entry name" value="alpha/beta hydrolase"/>
    <property type="match status" value="1"/>
</dbReference>
<dbReference type="Proteomes" id="UP000582231">
    <property type="component" value="Unassembled WGS sequence"/>
</dbReference>
<dbReference type="InterPro" id="IPR029058">
    <property type="entry name" value="AB_hydrolase_fold"/>
</dbReference>